<evidence type="ECO:0000256" key="2">
    <source>
        <dbReference type="ARBA" id="ARBA00022692"/>
    </source>
</evidence>
<evidence type="ECO:0000313" key="8">
    <source>
        <dbReference type="Proteomes" id="UP001162060"/>
    </source>
</evidence>
<name>A0AAV1ULR8_9STRA</name>
<evidence type="ECO:0000256" key="1">
    <source>
        <dbReference type="ARBA" id="ARBA00004127"/>
    </source>
</evidence>
<dbReference type="GO" id="GO:0006488">
    <property type="term" value="P:dolichol-linked oligosaccharide biosynthetic process"/>
    <property type="evidence" value="ECO:0007669"/>
    <property type="project" value="InterPro"/>
</dbReference>
<gene>
    <name evidence="7" type="ORF">PM001_LOCUS20585</name>
</gene>
<feature type="transmembrane region" description="Helical" evidence="5">
    <location>
        <begin position="171"/>
        <end position="189"/>
    </location>
</feature>
<feature type="transmembrane region" description="Helical" evidence="5">
    <location>
        <begin position="229"/>
        <end position="255"/>
    </location>
</feature>
<dbReference type="PANTHER" id="PTHR14624">
    <property type="entry name" value="DFG10 PROTEIN"/>
    <property type="match status" value="1"/>
</dbReference>
<keyword evidence="3 5" id="KW-1133">Transmembrane helix</keyword>
<comment type="caution">
    <text evidence="7">The sequence shown here is derived from an EMBL/GenBank/DDBJ whole genome shotgun (WGS) entry which is preliminary data.</text>
</comment>
<dbReference type="EMBL" id="CAKLBY020000221">
    <property type="protein sequence ID" value="CAK7935435.1"/>
    <property type="molecule type" value="Genomic_DNA"/>
</dbReference>
<dbReference type="PANTHER" id="PTHR14624:SF0">
    <property type="entry name" value="POLYPRENOL REDUCTASE"/>
    <property type="match status" value="1"/>
</dbReference>
<dbReference type="GO" id="GO:0003865">
    <property type="term" value="F:3-oxo-5-alpha-steroid 4-dehydrogenase activity"/>
    <property type="evidence" value="ECO:0007669"/>
    <property type="project" value="TreeGrafter"/>
</dbReference>
<sequence>MGLLELWQLTWILAIAAALLSFQSDVCRAFVLQGKTRTSARLPHLWLLRVEMPKSYWTWFYLVAALHGNFILIAIVFWQHSKVVQDALHVAHPSTDQGTTNDITIQPHAIAFLMLFAAHTTRRLIESLLVTAFGTAKMHASILFVGMYHYVATVLSVLSDPDAITHHPDTNGRTIMTGLGLVLFTLASYHQSRCNYLLAQQKRANHMNYVIPCGDWFNVVRSPLYTAELMLYISFVLVTGGSIFMLYLVSVWVLVNQVLLAHLNSQWIEHKFRDQKDELLPKWNLVPFIW</sequence>
<protein>
    <recommendedName>
        <fullName evidence="6">3-oxo-5-alpha-steroid 4-dehydrogenase C-terminal domain-containing protein</fullName>
    </recommendedName>
</protein>
<dbReference type="InterPro" id="IPR001104">
    <property type="entry name" value="3-oxo-5_a-steroid_4-DH_C"/>
</dbReference>
<organism evidence="7 8">
    <name type="scientific">Peronospora matthiolae</name>
    <dbReference type="NCBI Taxonomy" id="2874970"/>
    <lineage>
        <taxon>Eukaryota</taxon>
        <taxon>Sar</taxon>
        <taxon>Stramenopiles</taxon>
        <taxon>Oomycota</taxon>
        <taxon>Peronosporomycetes</taxon>
        <taxon>Peronosporales</taxon>
        <taxon>Peronosporaceae</taxon>
        <taxon>Peronospora</taxon>
    </lineage>
</organism>
<dbReference type="PROSITE" id="PS50244">
    <property type="entry name" value="S5A_REDUCTASE"/>
    <property type="match status" value="1"/>
</dbReference>
<dbReference type="AlphaFoldDB" id="A0AAV1ULR8"/>
<feature type="transmembrane region" description="Helical" evidence="5">
    <location>
        <begin position="56"/>
        <end position="78"/>
    </location>
</feature>
<accession>A0AAV1ULR8</accession>
<keyword evidence="4 5" id="KW-0472">Membrane</keyword>
<dbReference type="InterPro" id="IPR039698">
    <property type="entry name" value="Dfg10/SRD5A3"/>
</dbReference>
<dbReference type="Gene3D" id="1.20.120.1630">
    <property type="match status" value="1"/>
</dbReference>
<keyword evidence="2 5" id="KW-0812">Transmembrane</keyword>
<evidence type="ECO:0000256" key="5">
    <source>
        <dbReference type="SAM" id="Phobius"/>
    </source>
</evidence>
<feature type="domain" description="3-oxo-5-alpha-steroid 4-dehydrogenase C-terminal" evidence="6">
    <location>
        <begin position="177"/>
        <end position="290"/>
    </location>
</feature>
<evidence type="ECO:0000313" key="7">
    <source>
        <dbReference type="EMBL" id="CAK7935435.1"/>
    </source>
</evidence>
<dbReference type="Proteomes" id="UP001162060">
    <property type="component" value="Unassembled WGS sequence"/>
</dbReference>
<dbReference type="Pfam" id="PF02544">
    <property type="entry name" value="Steroid_dh"/>
    <property type="match status" value="1"/>
</dbReference>
<dbReference type="GO" id="GO:0005783">
    <property type="term" value="C:endoplasmic reticulum"/>
    <property type="evidence" value="ECO:0007669"/>
    <property type="project" value="TreeGrafter"/>
</dbReference>
<evidence type="ECO:0000259" key="6">
    <source>
        <dbReference type="Pfam" id="PF02544"/>
    </source>
</evidence>
<reference evidence="7" key="1">
    <citation type="submission" date="2024-01" db="EMBL/GenBank/DDBJ databases">
        <authorList>
            <person name="Webb A."/>
        </authorList>
    </citation>
    <scope>NUCLEOTIDE SEQUENCE</scope>
    <source>
        <strain evidence="7">Pm1</strain>
    </source>
</reference>
<evidence type="ECO:0000256" key="3">
    <source>
        <dbReference type="ARBA" id="ARBA00022989"/>
    </source>
</evidence>
<proteinExistence type="predicted"/>
<dbReference type="GO" id="GO:0016095">
    <property type="term" value="P:polyprenol catabolic process"/>
    <property type="evidence" value="ECO:0007669"/>
    <property type="project" value="TreeGrafter"/>
</dbReference>
<comment type="subcellular location">
    <subcellularLocation>
        <location evidence="1">Endomembrane system</location>
        <topology evidence="1">Multi-pass membrane protein</topology>
    </subcellularLocation>
</comment>
<evidence type="ECO:0000256" key="4">
    <source>
        <dbReference type="ARBA" id="ARBA00023136"/>
    </source>
</evidence>